<comment type="similarity">
    <text evidence="1">Belongs to the NKAP family.</text>
</comment>
<evidence type="ECO:0000313" key="5">
    <source>
        <dbReference type="Proteomes" id="UP000038045"/>
    </source>
</evidence>
<dbReference type="GO" id="GO:0005634">
    <property type="term" value="C:nucleus"/>
    <property type="evidence" value="ECO:0007669"/>
    <property type="project" value="TreeGrafter"/>
</dbReference>
<proteinExistence type="inferred from homology"/>
<evidence type="ECO:0000256" key="2">
    <source>
        <dbReference type="SAM" id="Coils"/>
    </source>
</evidence>
<accession>A0A0N4Z0N7</accession>
<keyword evidence="5" id="KW-1185">Reference proteome</keyword>
<dbReference type="GO" id="GO:0003682">
    <property type="term" value="F:chromatin binding"/>
    <property type="evidence" value="ECO:0007669"/>
    <property type="project" value="InterPro"/>
</dbReference>
<dbReference type="InterPro" id="IPR009269">
    <property type="entry name" value="NKAP_C"/>
</dbReference>
<sequence>MNERHHRDRRSRSNERKHKTRRRSHSREKQSHYRDKYGNFGDEYWEERRHKRDKIMRKPRKQIWRESPTREEIKEIQREHKKIKEMYKKENEEIDEKIKDAVVNVKERDDITLSEVVMKEKVESDNKIEDDNEYVIGPILPSEINSSLANNIEVKKYGDNISRNEGTAFAAFISQGKRIPRRGEIGLSSNQITEYERAGYVMSGSKNLKMEAVRIRKENQVMTAEEQILMKKHNIEAKKEEEEKIMEQFKLLIQSKKNK</sequence>
<reference evidence="6" key="1">
    <citation type="submission" date="2017-02" db="UniProtKB">
        <authorList>
            <consortium name="WormBaseParasite"/>
        </authorList>
    </citation>
    <scope>IDENTIFICATION</scope>
</reference>
<feature type="compositionally biased region" description="Basic and acidic residues" evidence="3">
    <location>
        <begin position="27"/>
        <end position="37"/>
    </location>
</feature>
<evidence type="ECO:0000256" key="3">
    <source>
        <dbReference type="SAM" id="MobiDB-lite"/>
    </source>
</evidence>
<dbReference type="PANTHER" id="PTHR13087">
    <property type="entry name" value="NF-KAPPA B ACTIVATING PROTEIN"/>
    <property type="match status" value="1"/>
</dbReference>
<feature type="coiled-coil region" evidence="2">
    <location>
        <begin position="232"/>
        <end position="259"/>
    </location>
</feature>
<feature type="coiled-coil region" evidence="2">
    <location>
        <begin position="73"/>
        <end position="104"/>
    </location>
</feature>
<keyword evidence="2" id="KW-0175">Coiled coil</keyword>
<dbReference type="GO" id="GO:0010468">
    <property type="term" value="P:regulation of gene expression"/>
    <property type="evidence" value="ECO:0007669"/>
    <property type="project" value="TreeGrafter"/>
</dbReference>
<evidence type="ECO:0000259" key="4">
    <source>
        <dbReference type="Pfam" id="PF06047"/>
    </source>
</evidence>
<protein>
    <submittedName>
        <fullName evidence="6">Nkap_C domain-containing protein</fullName>
    </submittedName>
</protein>
<dbReference type="Pfam" id="PF06047">
    <property type="entry name" value="Nkap_C"/>
    <property type="match status" value="1"/>
</dbReference>
<dbReference type="AlphaFoldDB" id="A0A0N4Z0N7"/>
<evidence type="ECO:0000313" key="6">
    <source>
        <dbReference type="WBParaSite" id="PTRK_0000026700.1"/>
    </source>
</evidence>
<dbReference type="PANTHER" id="PTHR13087:SF0">
    <property type="entry name" value="NFKB ACTIVATING PROTEIN LIKE"/>
    <property type="match status" value="1"/>
</dbReference>
<dbReference type="WBParaSite" id="PTRK_0000026700.1">
    <property type="protein sequence ID" value="PTRK_0000026700.1"/>
    <property type="gene ID" value="PTRK_0000026700"/>
</dbReference>
<feature type="region of interest" description="Disordered" evidence="3">
    <location>
        <begin position="1"/>
        <end position="39"/>
    </location>
</feature>
<name>A0A0N4Z0N7_PARTI</name>
<dbReference type="Proteomes" id="UP000038045">
    <property type="component" value="Unplaced"/>
</dbReference>
<feature type="domain" description="NF-kappa-B-activating protein C-terminal" evidence="4">
    <location>
        <begin position="155"/>
        <end position="254"/>
    </location>
</feature>
<feature type="compositionally biased region" description="Basic residues" evidence="3">
    <location>
        <begin position="1"/>
        <end position="26"/>
    </location>
</feature>
<organism evidence="5 6">
    <name type="scientific">Parastrongyloides trichosuri</name>
    <name type="common">Possum-specific nematode worm</name>
    <dbReference type="NCBI Taxonomy" id="131310"/>
    <lineage>
        <taxon>Eukaryota</taxon>
        <taxon>Metazoa</taxon>
        <taxon>Ecdysozoa</taxon>
        <taxon>Nematoda</taxon>
        <taxon>Chromadorea</taxon>
        <taxon>Rhabditida</taxon>
        <taxon>Tylenchina</taxon>
        <taxon>Panagrolaimomorpha</taxon>
        <taxon>Strongyloidoidea</taxon>
        <taxon>Strongyloididae</taxon>
        <taxon>Parastrongyloides</taxon>
    </lineage>
</organism>
<dbReference type="InterPro" id="IPR040466">
    <property type="entry name" value="NKAP"/>
</dbReference>
<evidence type="ECO:0000256" key="1">
    <source>
        <dbReference type="ARBA" id="ARBA00009313"/>
    </source>
</evidence>
<dbReference type="STRING" id="131310.A0A0N4Z0N7"/>